<dbReference type="GO" id="GO:0031261">
    <property type="term" value="C:DNA replication preinitiation complex"/>
    <property type="evidence" value="ECO:0007669"/>
    <property type="project" value="TreeGrafter"/>
</dbReference>
<dbReference type="EMBL" id="KN847902">
    <property type="protein sequence ID" value="KIR40536.1"/>
    <property type="molecule type" value="Genomic_DNA"/>
</dbReference>
<dbReference type="AlphaFoldDB" id="A0A0D0UZ43"/>
<feature type="region of interest" description="Disordered" evidence="1">
    <location>
        <begin position="364"/>
        <end position="399"/>
    </location>
</feature>
<dbReference type="OrthoDB" id="2573365at2759"/>
<dbReference type="GO" id="GO:0005656">
    <property type="term" value="C:nuclear pre-replicative complex"/>
    <property type="evidence" value="ECO:0007669"/>
    <property type="project" value="TreeGrafter"/>
</dbReference>
<dbReference type="InterPro" id="IPR040855">
    <property type="entry name" value="ORC_WH_C"/>
</dbReference>
<gene>
    <name evidence="3" type="ORF">I313_03183</name>
</gene>
<evidence type="ECO:0000313" key="4">
    <source>
        <dbReference type="Proteomes" id="UP000053392"/>
    </source>
</evidence>
<protein>
    <recommendedName>
        <fullName evidence="2">Origin recognition complex subunit 3 winged helix C-terminal domain-containing protein</fullName>
    </recommendedName>
</protein>
<dbReference type="Proteomes" id="UP000053392">
    <property type="component" value="Unassembled WGS sequence"/>
</dbReference>
<dbReference type="GO" id="GO:0005664">
    <property type="term" value="C:nuclear origin of replication recognition complex"/>
    <property type="evidence" value="ECO:0007669"/>
    <property type="project" value="InterPro"/>
</dbReference>
<proteinExistence type="predicted"/>
<keyword evidence="4" id="KW-1185">Reference proteome</keyword>
<feature type="compositionally biased region" description="Basic and acidic residues" evidence="1">
    <location>
        <begin position="389"/>
        <end position="399"/>
    </location>
</feature>
<sequence>MEDTLHSLSKGVFVIPFELTALDEEDRTNIHASTRHTLNQLYETTFHIYEKARTQYEQEKMNEQLSDIADWLERYEATTFLQLPQKTNMLPVAILQNASSSLPDGITSLDATCYTLLGRDSPDVAAALRSIAIGFIGDVLGSGRKSSPASIDEVENWWKTNGKGLPLLLYIQDAQTIPASVLSEITYVLALHAGLPVRLLLSVPSAAVFLSSWENIEPSCIDMSILRSGRSRRGAGGIDAIIRSSSEAPFKISEHLAEELRSTETLLGGGVAATMKTLKWLLLYHSLSSPLALLVEKMKNSDQEQVVQSLLNAVKSNPANPQIPRRDLFELNPHPDMFSVLNPAPRTSILHSLSNPQNILPFFPGSAHENESSNRHDLTKRKAVSASMDSEKRKKTRELENMKIDEEGQVLELKRLQTLFELWKSAGKTVNLYDWLDSFQGEDERGTEDNKEGSGAQTGCEQTDKDGNIERESRSEGPKRAAQEEDRLHATFIRFVEEARMLGLIRARGKGRRADEVIKSVGLV</sequence>
<evidence type="ECO:0000256" key="1">
    <source>
        <dbReference type="SAM" id="MobiDB-lite"/>
    </source>
</evidence>
<evidence type="ECO:0000313" key="3">
    <source>
        <dbReference type="EMBL" id="KIR40536.1"/>
    </source>
</evidence>
<dbReference type="InterPro" id="IPR020795">
    <property type="entry name" value="ORC3"/>
</dbReference>
<evidence type="ECO:0000259" key="2">
    <source>
        <dbReference type="Pfam" id="PF18137"/>
    </source>
</evidence>
<feature type="region of interest" description="Disordered" evidence="1">
    <location>
        <begin position="442"/>
        <end position="484"/>
    </location>
</feature>
<feature type="compositionally biased region" description="Basic and acidic residues" evidence="1">
    <location>
        <begin position="368"/>
        <end position="377"/>
    </location>
</feature>
<dbReference type="GO" id="GO:0003688">
    <property type="term" value="F:DNA replication origin binding"/>
    <property type="evidence" value="ECO:0007669"/>
    <property type="project" value="TreeGrafter"/>
</dbReference>
<dbReference type="HOGENOM" id="CLU_519728_0_0_1"/>
<organism evidence="3 4">
    <name type="scientific">Cryptococcus deuterogattii Ram5</name>
    <dbReference type="NCBI Taxonomy" id="1296110"/>
    <lineage>
        <taxon>Eukaryota</taxon>
        <taxon>Fungi</taxon>
        <taxon>Dikarya</taxon>
        <taxon>Basidiomycota</taxon>
        <taxon>Agaricomycotina</taxon>
        <taxon>Tremellomycetes</taxon>
        <taxon>Tremellales</taxon>
        <taxon>Cryptococcaceae</taxon>
        <taxon>Cryptococcus</taxon>
        <taxon>Cryptococcus gattii species complex</taxon>
    </lineage>
</organism>
<name>A0A0D0UZ43_9TREE</name>
<dbReference type="GO" id="GO:0006270">
    <property type="term" value="P:DNA replication initiation"/>
    <property type="evidence" value="ECO:0007669"/>
    <property type="project" value="TreeGrafter"/>
</dbReference>
<feature type="domain" description="Origin recognition complex subunit 3 winged helix C-terminal" evidence="2">
    <location>
        <begin position="381"/>
        <end position="520"/>
    </location>
</feature>
<feature type="compositionally biased region" description="Basic and acidic residues" evidence="1">
    <location>
        <begin position="462"/>
        <end position="484"/>
    </location>
</feature>
<dbReference type="Pfam" id="PF18137">
    <property type="entry name" value="WHD_ORC"/>
    <property type="match status" value="1"/>
</dbReference>
<dbReference type="PANTHER" id="PTHR12748:SF0">
    <property type="entry name" value="ORIGIN RECOGNITION COMPLEX SUBUNIT 3"/>
    <property type="match status" value="1"/>
</dbReference>
<reference evidence="3 4" key="1">
    <citation type="submission" date="2015-01" db="EMBL/GenBank/DDBJ databases">
        <title>The Genome Sequence of Cryptococcus gattii Ram5.</title>
        <authorList>
            <consortium name="The Broad Institute Genomics Platform"/>
            <person name="Cuomo C."/>
            <person name="Litvintseva A."/>
            <person name="Chen Y."/>
            <person name="Heitman J."/>
            <person name="Sun S."/>
            <person name="Springer D."/>
            <person name="Dromer F."/>
            <person name="Young S."/>
            <person name="Zeng Q."/>
            <person name="Gargeya S."/>
            <person name="Abouelleil A."/>
            <person name="Alvarado L."/>
            <person name="Chapman S.B."/>
            <person name="Gainer-Dewar J."/>
            <person name="Goldberg J."/>
            <person name="Griggs A."/>
            <person name="Gujja S."/>
            <person name="Hansen M."/>
            <person name="Howarth C."/>
            <person name="Imamovic A."/>
            <person name="Larimer J."/>
            <person name="Murphy C."/>
            <person name="Naylor J."/>
            <person name="Pearson M."/>
            <person name="Priest M."/>
            <person name="Roberts A."/>
            <person name="Saif S."/>
            <person name="Shea T."/>
            <person name="Sykes S."/>
            <person name="Wortman J."/>
            <person name="Nusbaum C."/>
            <person name="Birren B."/>
        </authorList>
    </citation>
    <scope>NUCLEOTIDE SEQUENCE [LARGE SCALE GENOMIC DNA]</scope>
    <source>
        <strain evidence="3 4">Ram5</strain>
    </source>
</reference>
<feature type="compositionally biased region" description="Basic and acidic residues" evidence="1">
    <location>
        <begin position="442"/>
        <end position="452"/>
    </location>
</feature>
<accession>A0A0D0UZ43</accession>
<dbReference type="PANTHER" id="PTHR12748">
    <property type="entry name" value="ORIGIN RECOGNITION COMPLEX SUBUNIT 3"/>
    <property type="match status" value="1"/>
</dbReference>